<dbReference type="EMBL" id="HBJA01152628">
    <property type="protein sequence ID" value="CAE0843194.1"/>
    <property type="molecule type" value="Transcribed_RNA"/>
</dbReference>
<dbReference type="InterPro" id="IPR036047">
    <property type="entry name" value="F-box-like_dom_sf"/>
</dbReference>
<gene>
    <name evidence="2" type="ORF">EGYM00163_LOCUS52230</name>
</gene>
<dbReference type="AlphaFoldDB" id="A0A7S4LPT5"/>
<proteinExistence type="predicted"/>
<dbReference type="SUPFAM" id="SSF81383">
    <property type="entry name" value="F-box domain"/>
    <property type="match status" value="1"/>
</dbReference>
<feature type="signal peptide" evidence="1">
    <location>
        <begin position="1"/>
        <end position="26"/>
    </location>
</feature>
<evidence type="ECO:0000256" key="1">
    <source>
        <dbReference type="SAM" id="SignalP"/>
    </source>
</evidence>
<evidence type="ECO:0000313" key="2">
    <source>
        <dbReference type="EMBL" id="CAE0843194.1"/>
    </source>
</evidence>
<sequence>MTNFCVNLFVTLKILSYLDFNDLCIAEQLTWDIRKHIFSTGNGELWRLLFVKYFPTLELQPEPGGTWKGLFQQHYTWQVCVHTGETFERTRNSSHAVKIQCANGKEEGWHVSTLCPEELNPNLQPHPVDFIVDVIRGPRRCDFLFHFPAQCCPLVRSYDNMVHSLQMAYNDSVAQAQESGLPFQVVAKREYPQYVGLLVEMQSEGCTSAVRHFAAMETARVKRLMANKSF</sequence>
<feature type="chain" id="PRO_5031278608" description="F-box domain-containing protein" evidence="1">
    <location>
        <begin position="27"/>
        <end position="230"/>
    </location>
</feature>
<organism evidence="2">
    <name type="scientific">Eutreptiella gymnastica</name>
    <dbReference type="NCBI Taxonomy" id="73025"/>
    <lineage>
        <taxon>Eukaryota</taxon>
        <taxon>Discoba</taxon>
        <taxon>Euglenozoa</taxon>
        <taxon>Euglenida</taxon>
        <taxon>Spirocuta</taxon>
        <taxon>Euglenophyceae</taxon>
        <taxon>Eutreptiales</taxon>
        <taxon>Eutreptiaceae</taxon>
        <taxon>Eutreptiella</taxon>
    </lineage>
</organism>
<name>A0A7S4LPT5_9EUGL</name>
<keyword evidence="1" id="KW-0732">Signal</keyword>
<evidence type="ECO:0008006" key="3">
    <source>
        <dbReference type="Google" id="ProtNLM"/>
    </source>
</evidence>
<accession>A0A7S4LPT5</accession>
<protein>
    <recommendedName>
        <fullName evidence="3">F-box domain-containing protein</fullName>
    </recommendedName>
</protein>
<reference evidence="2" key="1">
    <citation type="submission" date="2021-01" db="EMBL/GenBank/DDBJ databases">
        <authorList>
            <person name="Corre E."/>
            <person name="Pelletier E."/>
            <person name="Niang G."/>
            <person name="Scheremetjew M."/>
            <person name="Finn R."/>
            <person name="Kale V."/>
            <person name="Holt S."/>
            <person name="Cochrane G."/>
            <person name="Meng A."/>
            <person name="Brown T."/>
            <person name="Cohen L."/>
        </authorList>
    </citation>
    <scope>NUCLEOTIDE SEQUENCE</scope>
    <source>
        <strain evidence="2">CCMP1594</strain>
    </source>
</reference>